<evidence type="ECO:0000256" key="7">
    <source>
        <dbReference type="RuleBase" id="RU000461"/>
    </source>
</evidence>
<dbReference type="InterPro" id="IPR001128">
    <property type="entry name" value="Cyt_P450"/>
</dbReference>
<keyword evidence="8" id="KW-0812">Transmembrane</keyword>
<dbReference type="PRINTS" id="PR00463">
    <property type="entry name" value="EP450I"/>
</dbReference>
<name>A0A420Y0A5_9PEZI</name>
<dbReference type="PROSITE" id="PS00086">
    <property type="entry name" value="CYTOCHROME_P450"/>
    <property type="match status" value="1"/>
</dbReference>
<dbReference type="Proteomes" id="UP000275385">
    <property type="component" value="Unassembled WGS sequence"/>
</dbReference>
<comment type="cofactor">
    <cofactor evidence="1 6">
        <name>heme</name>
        <dbReference type="ChEBI" id="CHEBI:30413"/>
    </cofactor>
</comment>
<dbReference type="EMBL" id="QVQW01000076">
    <property type="protein sequence ID" value="RKU41374.1"/>
    <property type="molecule type" value="Genomic_DNA"/>
</dbReference>
<gene>
    <name evidence="9" type="ORF">DL546_003560</name>
</gene>
<dbReference type="OrthoDB" id="3934656at2759"/>
<dbReference type="PRINTS" id="PR00385">
    <property type="entry name" value="P450"/>
</dbReference>
<evidence type="ECO:0008006" key="11">
    <source>
        <dbReference type="Google" id="ProtNLM"/>
    </source>
</evidence>
<accession>A0A420Y0A5</accession>
<evidence type="ECO:0000256" key="8">
    <source>
        <dbReference type="SAM" id="Phobius"/>
    </source>
</evidence>
<comment type="caution">
    <text evidence="9">The sequence shown here is derived from an EMBL/GenBank/DDBJ whole genome shotgun (WGS) entry which is preliminary data.</text>
</comment>
<comment type="similarity">
    <text evidence="2 7">Belongs to the cytochrome P450 family.</text>
</comment>
<evidence type="ECO:0000256" key="5">
    <source>
        <dbReference type="ARBA" id="ARBA00023004"/>
    </source>
</evidence>
<reference evidence="9 10" key="1">
    <citation type="submission" date="2018-08" db="EMBL/GenBank/DDBJ databases">
        <title>Draft genome of the lignicolous fungus Coniochaeta pulveracea.</title>
        <authorList>
            <person name="Borstlap C.J."/>
            <person name="De Witt R.N."/>
            <person name="Botha A."/>
            <person name="Volschenk H."/>
        </authorList>
    </citation>
    <scope>NUCLEOTIDE SEQUENCE [LARGE SCALE GENOMIC DNA]</scope>
    <source>
        <strain evidence="9 10">CAB683</strain>
    </source>
</reference>
<sequence>MAELERSALAVVLTFIKSHPILCICALYALSVLYGRFRPGLAGIPGPTLAKWTKLWRLYDVYKCQAHQTAIRLHQQHGPLVRIAPNVVSVGDPKEIKTIYGLTGAFTKSAFYPIQSISWQKKPQMNLFSTRDPIYHREQKKKVAGAYSLTSLLECEPAVDSCTRLLMSKLDEWAATGGPVDLGAWLQYYAFDVVGEVTFAQKLGFLETGGDVDGMMSTIEGILDYASLCGQVPEMHPFLLGNPLFPYILPAMETWNAVLTFTLKAINSRTSIKRDGELELTDGGEKDMLSRWAATKNKDPLKMCTRDIIVHLSTNVFAGSDTTAIALRAAIYFLIKNPEKMQKTLAEIDAADQEGKLSEPISYKESITHLPYTCAVIKEAMRLHPSVGLLMERHVPPQGAEICGKYIPGGTIVGINPWVLQHDPNVYEDPETFLPERWLTADAEKLARMETSFISFGAGSRTCVGKNISLMEMQKVVPQLLRRYSINLAEPKAEWKTSNRWFVQQSGLVCRLTERKAD</sequence>
<dbReference type="GO" id="GO:0020037">
    <property type="term" value="F:heme binding"/>
    <property type="evidence" value="ECO:0007669"/>
    <property type="project" value="InterPro"/>
</dbReference>
<dbReference type="SUPFAM" id="SSF48264">
    <property type="entry name" value="Cytochrome P450"/>
    <property type="match status" value="1"/>
</dbReference>
<keyword evidence="4 6" id="KW-0479">Metal-binding</keyword>
<dbReference type="PANTHER" id="PTHR24305">
    <property type="entry name" value="CYTOCHROME P450"/>
    <property type="match status" value="1"/>
</dbReference>
<keyword evidence="10" id="KW-1185">Reference proteome</keyword>
<evidence type="ECO:0000313" key="9">
    <source>
        <dbReference type="EMBL" id="RKU41374.1"/>
    </source>
</evidence>
<evidence type="ECO:0000256" key="1">
    <source>
        <dbReference type="ARBA" id="ARBA00001971"/>
    </source>
</evidence>
<dbReference type="GO" id="GO:0005506">
    <property type="term" value="F:iron ion binding"/>
    <property type="evidence" value="ECO:0007669"/>
    <property type="project" value="InterPro"/>
</dbReference>
<feature type="transmembrane region" description="Helical" evidence="8">
    <location>
        <begin position="7"/>
        <end position="30"/>
    </location>
</feature>
<evidence type="ECO:0000256" key="2">
    <source>
        <dbReference type="ARBA" id="ARBA00010617"/>
    </source>
</evidence>
<dbReference type="InterPro" id="IPR017972">
    <property type="entry name" value="Cyt_P450_CS"/>
</dbReference>
<dbReference type="GO" id="GO:0016705">
    <property type="term" value="F:oxidoreductase activity, acting on paired donors, with incorporation or reduction of molecular oxygen"/>
    <property type="evidence" value="ECO:0007669"/>
    <property type="project" value="InterPro"/>
</dbReference>
<evidence type="ECO:0000256" key="4">
    <source>
        <dbReference type="ARBA" id="ARBA00022723"/>
    </source>
</evidence>
<keyword evidence="7" id="KW-0503">Monooxygenase</keyword>
<dbReference type="FunFam" id="1.10.630.10:FF:000050">
    <property type="entry name" value="Cytochrome P450 monooxygenase"/>
    <property type="match status" value="1"/>
</dbReference>
<keyword evidence="3 6" id="KW-0349">Heme</keyword>
<proteinExistence type="inferred from homology"/>
<dbReference type="STRING" id="177199.A0A420Y0A5"/>
<keyword evidence="7" id="KW-0560">Oxidoreductase</keyword>
<dbReference type="PANTHER" id="PTHR24305:SF232">
    <property type="entry name" value="P450, PUTATIVE (EUROFUNG)-RELATED"/>
    <property type="match status" value="1"/>
</dbReference>
<dbReference type="AlphaFoldDB" id="A0A420Y0A5"/>
<evidence type="ECO:0000256" key="6">
    <source>
        <dbReference type="PIRSR" id="PIRSR602401-1"/>
    </source>
</evidence>
<protein>
    <recommendedName>
        <fullName evidence="11">Cytochrome P450 oxidoreductase</fullName>
    </recommendedName>
</protein>
<dbReference type="CDD" id="cd11060">
    <property type="entry name" value="CYP57A1-like"/>
    <property type="match status" value="1"/>
</dbReference>
<organism evidence="9 10">
    <name type="scientific">Coniochaeta pulveracea</name>
    <dbReference type="NCBI Taxonomy" id="177199"/>
    <lineage>
        <taxon>Eukaryota</taxon>
        <taxon>Fungi</taxon>
        <taxon>Dikarya</taxon>
        <taxon>Ascomycota</taxon>
        <taxon>Pezizomycotina</taxon>
        <taxon>Sordariomycetes</taxon>
        <taxon>Sordariomycetidae</taxon>
        <taxon>Coniochaetales</taxon>
        <taxon>Coniochaetaceae</taxon>
        <taxon>Coniochaeta</taxon>
    </lineage>
</organism>
<evidence type="ECO:0000256" key="3">
    <source>
        <dbReference type="ARBA" id="ARBA00022617"/>
    </source>
</evidence>
<dbReference type="GO" id="GO:0004497">
    <property type="term" value="F:monooxygenase activity"/>
    <property type="evidence" value="ECO:0007669"/>
    <property type="project" value="UniProtKB-KW"/>
</dbReference>
<dbReference type="Gene3D" id="1.10.630.10">
    <property type="entry name" value="Cytochrome P450"/>
    <property type="match status" value="1"/>
</dbReference>
<dbReference type="Pfam" id="PF00067">
    <property type="entry name" value="p450"/>
    <property type="match status" value="1"/>
</dbReference>
<feature type="binding site" description="axial binding residue" evidence="6">
    <location>
        <position position="463"/>
    </location>
    <ligand>
        <name>heme</name>
        <dbReference type="ChEBI" id="CHEBI:30413"/>
    </ligand>
    <ligandPart>
        <name>Fe</name>
        <dbReference type="ChEBI" id="CHEBI:18248"/>
    </ligandPart>
</feature>
<dbReference type="InterPro" id="IPR002401">
    <property type="entry name" value="Cyt_P450_E_grp-I"/>
</dbReference>
<keyword evidence="8" id="KW-0472">Membrane</keyword>
<keyword evidence="5 6" id="KW-0408">Iron</keyword>
<keyword evidence="8" id="KW-1133">Transmembrane helix</keyword>
<dbReference type="InterPro" id="IPR050121">
    <property type="entry name" value="Cytochrome_P450_monoxygenase"/>
</dbReference>
<evidence type="ECO:0000313" key="10">
    <source>
        <dbReference type="Proteomes" id="UP000275385"/>
    </source>
</evidence>
<dbReference type="InterPro" id="IPR036396">
    <property type="entry name" value="Cyt_P450_sf"/>
</dbReference>